<gene>
    <name evidence="3" type="ORF">HCN44_000270</name>
</gene>
<dbReference type="GO" id="GO:0004521">
    <property type="term" value="F:RNA endonuclease activity"/>
    <property type="evidence" value="ECO:0007669"/>
    <property type="project" value="TreeGrafter"/>
</dbReference>
<dbReference type="InterPro" id="IPR013792">
    <property type="entry name" value="RNA3'P_cycl/enolpyr_Trfase_a/b"/>
</dbReference>
<dbReference type="PANTHER" id="PTHR11096:SF1">
    <property type="entry name" value="RNA 3'-TERMINAL PHOSPHATE CYCLASE-LIKE PROTEIN"/>
    <property type="match status" value="1"/>
</dbReference>
<reference evidence="3 4" key="1">
    <citation type="submission" date="2020-08" db="EMBL/GenBank/DDBJ databases">
        <title>Aphidius gifuensis genome sequencing and assembly.</title>
        <authorList>
            <person name="Du Z."/>
        </authorList>
    </citation>
    <scope>NUCLEOTIDE SEQUENCE [LARGE SCALE GENOMIC DNA]</scope>
    <source>
        <strain evidence="3">YNYX2018</strain>
        <tissue evidence="3">Adults</tissue>
    </source>
</reference>
<dbReference type="InterPro" id="IPR013791">
    <property type="entry name" value="RNA3'-term_phos_cycl_insert"/>
</dbReference>
<evidence type="ECO:0000313" key="3">
    <source>
        <dbReference type="EMBL" id="KAF7990465.1"/>
    </source>
</evidence>
<dbReference type="Pfam" id="PF01137">
    <property type="entry name" value="RTC"/>
    <property type="match status" value="1"/>
</dbReference>
<dbReference type="SUPFAM" id="SSF55205">
    <property type="entry name" value="EPT/RTPC-like"/>
    <property type="match status" value="1"/>
</dbReference>
<feature type="domain" description="RNA 3'-terminal phosphate cyclase insert" evidence="2">
    <location>
        <begin position="128"/>
        <end position="163"/>
    </location>
</feature>
<dbReference type="Gene3D" id="3.30.360.20">
    <property type="entry name" value="RNA 3'-terminal phosphate cyclase, insert domain"/>
    <property type="match status" value="1"/>
</dbReference>
<dbReference type="EMBL" id="JACMRX010000004">
    <property type="protein sequence ID" value="KAF7990465.1"/>
    <property type="molecule type" value="Genomic_DNA"/>
</dbReference>
<keyword evidence="4" id="KW-1185">Reference proteome</keyword>
<dbReference type="InterPro" id="IPR000228">
    <property type="entry name" value="RNA3'_term_phos_cyc"/>
</dbReference>
<feature type="domain" description="RNA 3'-terminal phosphate cyclase" evidence="1">
    <location>
        <begin position="40"/>
        <end position="121"/>
    </location>
</feature>
<dbReference type="Gene3D" id="3.65.10.20">
    <property type="entry name" value="RNA 3'-terminal phosphate cyclase domain"/>
    <property type="match status" value="1"/>
</dbReference>
<evidence type="ECO:0000259" key="2">
    <source>
        <dbReference type="Pfam" id="PF05189"/>
    </source>
</evidence>
<dbReference type="Proteomes" id="UP000639338">
    <property type="component" value="Unassembled WGS sequence"/>
</dbReference>
<evidence type="ECO:0000259" key="1">
    <source>
        <dbReference type="Pfam" id="PF01137"/>
    </source>
</evidence>
<dbReference type="AlphaFoldDB" id="A0A834XNN3"/>
<accession>A0A834XNN3</accession>
<sequence>MITYRVSDFVKRRLLLSTFSGKSVTIKNIELNPDEPGAKESVMMLAPFCKHPIDMKLRGVTSDTTDPSVDKIESSGLPILKKFIIGDCDVDLTIKKRGAAPNSGGEVHFKCPVNRGLKRIQFEKCRLIQRIRGISCSIKVSPAIANRMVEAAKGVLLNFVPDV</sequence>
<dbReference type="GO" id="GO:0005730">
    <property type="term" value="C:nucleolus"/>
    <property type="evidence" value="ECO:0007669"/>
    <property type="project" value="TreeGrafter"/>
</dbReference>
<name>A0A834XNN3_APHGI</name>
<organism evidence="3 4">
    <name type="scientific">Aphidius gifuensis</name>
    <name type="common">Parasitoid wasp</name>
    <dbReference type="NCBI Taxonomy" id="684658"/>
    <lineage>
        <taxon>Eukaryota</taxon>
        <taxon>Metazoa</taxon>
        <taxon>Ecdysozoa</taxon>
        <taxon>Arthropoda</taxon>
        <taxon>Hexapoda</taxon>
        <taxon>Insecta</taxon>
        <taxon>Pterygota</taxon>
        <taxon>Neoptera</taxon>
        <taxon>Endopterygota</taxon>
        <taxon>Hymenoptera</taxon>
        <taxon>Apocrita</taxon>
        <taxon>Ichneumonoidea</taxon>
        <taxon>Braconidae</taxon>
        <taxon>Aphidiinae</taxon>
        <taxon>Aphidius</taxon>
    </lineage>
</organism>
<dbReference type="GO" id="GO:0000479">
    <property type="term" value="P:endonucleolytic cleavage of tricistronic rRNA transcript (SSU-rRNA, 5.8S rRNA, LSU-rRNA)"/>
    <property type="evidence" value="ECO:0007669"/>
    <property type="project" value="TreeGrafter"/>
</dbReference>
<evidence type="ECO:0000313" key="4">
    <source>
        <dbReference type="Proteomes" id="UP000639338"/>
    </source>
</evidence>
<proteinExistence type="predicted"/>
<dbReference type="PANTHER" id="PTHR11096">
    <property type="entry name" value="RNA 3' TERMINAL PHOSPHATE CYCLASE"/>
    <property type="match status" value="1"/>
</dbReference>
<protein>
    <submittedName>
        <fullName evidence="3">Uncharacterized protein</fullName>
    </submittedName>
</protein>
<dbReference type="InterPro" id="IPR037136">
    <property type="entry name" value="RNA3'_phos_cyclase_dom_sf"/>
</dbReference>
<dbReference type="InterPro" id="IPR036553">
    <property type="entry name" value="RPTC_insert"/>
</dbReference>
<dbReference type="Pfam" id="PF05189">
    <property type="entry name" value="RTC_insert"/>
    <property type="match status" value="1"/>
</dbReference>
<dbReference type="InterPro" id="IPR023797">
    <property type="entry name" value="RNA3'_phos_cyclase_dom"/>
</dbReference>
<dbReference type="OrthoDB" id="1911237at2759"/>
<comment type="caution">
    <text evidence="3">The sequence shown here is derived from an EMBL/GenBank/DDBJ whole genome shotgun (WGS) entry which is preliminary data.</text>
</comment>